<organism evidence="2 3">
    <name type="scientific">Sphagnurus paluster</name>
    <dbReference type="NCBI Taxonomy" id="117069"/>
    <lineage>
        <taxon>Eukaryota</taxon>
        <taxon>Fungi</taxon>
        <taxon>Dikarya</taxon>
        <taxon>Basidiomycota</taxon>
        <taxon>Agaricomycotina</taxon>
        <taxon>Agaricomycetes</taxon>
        <taxon>Agaricomycetidae</taxon>
        <taxon>Agaricales</taxon>
        <taxon>Tricholomatineae</taxon>
        <taxon>Lyophyllaceae</taxon>
        <taxon>Sphagnurus</taxon>
    </lineage>
</organism>
<accession>A0A9P7FYF1</accession>
<feature type="compositionally biased region" description="Polar residues" evidence="1">
    <location>
        <begin position="410"/>
        <end position="422"/>
    </location>
</feature>
<feature type="compositionally biased region" description="Polar residues" evidence="1">
    <location>
        <begin position="631"/>
        <end position="642"/>
    </location>
</feature>
<evidence type="ECO:0000313" key="2">
    <source>
        <dbReference type="EMBL" id="KAG5637510.1"/>
    </source>
</evidence>
<feature type="compositionally biased region" description="Basic and acidic residues" evidence="1">
    <location>
        <begin position="617"/>
        <end position="629"/>
    </location>
</feature>
<feature type="region of interest" description="Disordered" evidence="1">
    <location>
        <begin position="769"/>
        <end position="802"/>
    </location>
</feature>
<evidence type="ECO:0000256" key="1">
    <source>
        <dbReference type="SAM" id="MobiDB-lite"/>
    </source>
</evidence>
<feature type="compositionally biased region" description="Polar residues" evidence="1">
    <location>
        <begin position="686"/>
        <end position="695"/>
    </location>
</feature>
<protein>
    <recommendedName>
        <fullName evidence="4">Proteophosphoglycan ppg4</fullName>
    </recommendedName>
</protein>
<comment type="caution">
    <text evidence="2">The sequence shown here is derived from an EMBL/GenBank/DDBJ whole genome shotgun (WGS) entry which is preliminary data.</text>
</comment>
<dbReference type="OrthoDB" id="2575061at2759"/>
<feature type="compositionally biased region" description="Low complexity" evidence="1">
    <location>
        <begin position="433"/>
        <end position="447"/>
    </location>
</feature>
<proteinExistence type="predicted"/>
<dbReference type="EMBL" id="JABCKI010005824">
    <property type="protein sequence ID" value="KAG5637510.1"/>
    <property type="molecule type" value="Genomic_DNA"/>
</dbReference>
<dbReference type="AlphaFoldDB" id="A0A9P7FYF1"/>
<feature type="compositionally biased region" description="Low complexity" evidence="1">
    <location>
        <begin position="359"/>
        <end position="374"/>
    </location>
</feature>
<gene>
    <name evidence="2" type="ORF">H0H81_004336</name>
</gene>
<reference evidence="2" key="1">
    <citation type="submission" date="2021-02" db="EMBL/GenBank/DDBJ databases">
        <authorList>
            <person name="Nieuwenhuis M."/>
            <person name="Van De Peppel L.J.J."/>
        </authorList>
    </citation>
    <scope>NUCLEOTIDE SEQUENCE</scope>
    <source>
        <strain evidence="2">D49</strain>
    </source>
</reference>
<dbReference type="Proteomes" id="UP000717328">
    <property type="component" value="Unassembled WGS sequence"/>
</dbReference>
<feature type="compositionally biased region" description="Basic and acidic residues" evidence="1">
    <location>
        <begin position="504"/>
        <end position="526"/>
    </location>
</feature>
<reference evidence="2" key="2">
    <citation type="submission" date="2021-10" db="EMBL/GenBank/DDBJ databases">
        <title>Phylogenomics reveals ancestral predisposition of the termite-cultivated fungus Termitomyces towards a domesticated lifestyle.</title>
        <authorList>
            <person name="Auxier B."/>
            <person name="Grum-Grzhimaylo A."/>
            <person name="Cardenas M.E."/>
            <person name="Lodge J.D."/>
            <person name="Laessoe T."/>
            <person name="Pedersen O."/>
            <person name="Smith M.E."/>
            <person name="Kuyper T.W."/>
            <person name="Franco-Molano E.A."/>
            <person name="Baroni T.J."/>
            <person name="Aanen D.K."/>
        </authorList>
    </citation>
    <scope>NUCLEOTIDE SEQUENCE</scope>
    <source>
        <strain evidence="2">D49</strain>
    </source>
</reference>
<feature type="compositionally biased region" description="Low complexity" evidence="1">
    <location>
        <begin position="321"/>
        <end position="334"/>
    </location>
</feature>
<feature type="compositionally biased region" description="Low complexity" evidence="1">
    <location>
        <begin position="394"/>
        <end position="409"/>
    </location>
</feature>
<name>A0A9P7FYF1_9AGAR</name>
<feature type="region of interest" description="Disordered" evidence="1">
    <location>
        <begin position="278"/>
        <end position="297"/>
    </location>
</feature>
<feature type="compositionally biased region" description="Polar residues" evidence="1">
    <location>
        <begin position="769"/>
        <end position="784"/>
    </location>
</feature>
<keyword evidence="3" id="KW-1185">Reference proteome</keyword>
<evidence type="ECO:0000313" key="3">
    <source>
        <dbReference type="Proteomes" id="UP000717328"/>
    </source>
</evidence>
<feature type="compositionally biased region" description="Acidic residues" evidence="1">
    <location>
        <begin position="340"/>
        <end position="358"/>
    </location>
</feature>
<feature type="region of interest" description="Disordered" evidence="1">
    <location>
        <begin position="304"/>
        <end position="579"/>
    </location>
</feature>
<evidence type="ECO:0008006" key="4">
    <source>
        <dbReference type="Google" id="ProtNLM"/>
    </source>
</evidence>
<feature type="compositionally biased region" description="Low complexity" evidence="1">
    <location>
        <begin position="554"/>
        <end position="579"/>
    </location>
</feature>
<feature type="region of interest" description="Disordered" evidence="1">
    <location>
        <begin position="250"/>
        <end position="273"/>
    </location>
</feature>
<sequence>MLPLYLSSSGFNFTAMTSYTNFCFLQHIRYSAFFGENGSLRDGLAETFWFYSQNLPTVALLLPRAGLSLALLLAFSTPQIGVVVLADAGMQHRDPTYFRPQNGTLTAFARGVLITNAVWTVWRVLVLWASWIGLWVVSGQGCAGLCGPRDRWEEEEAEKRRSLYSDNASVDSVIPWSWRECTRTRVLEAYDFCLTVRPPLRWSGKKEVSVNGAELLGPDPALVQQPFDGVEQVLAAVGFPSVPPPARRGVLSGDLFESPEEEVPPPTEFSDIIPKVARRSSKDKQVAGPSAPLLKLPYPFTASGARASSGEQVPFPPSPTPSGSKKTSSGTSSGSGSGSTDDDDEEEEDEDEELEEGSEGPSSGRASGSMSSLGQPVSSRYPFQFRRPAGRGNSMTSSHMTPTSHTRSMQSRFSQATQSTGNRESSDSHSPRSHTTSSSEMALSTSSGIPMPPRHPSQRRAQGRQRADTVPAFAPPSPSVEFPTSRPRAQTRADAYGVPMLGSDEGHELLAEHESEGSHEGEREDIVGLLSTATSPRTSLRKRSSAPSLHLLQRSGSNSRTNSHSGSSSSRSRTGSISISVRSRAQSLIQNIGAASQSSLELVQSAIRSRANSSMARLEEDYYSDDRTHSRSGSGSISANENYTFGQPMRMHFPARQQEDLIEEPSMPSTPMPAPELPRTPPQLHLSLSNLSFTGPSRRYPPSPSQETTATGRDISIAETEFLTPGASSPVEIPRSAVPREIVPIDSVASSPPDISTAAGSFVTAPATITGTTESSGRTVSSWGDVSRMVDRPDAAWRQGPA</sequence>
<feature type="compositionally biased region" description="Pro residues" evidence="1">
    <location>
        <begin position="668"/>
        <end position="681"/>
    </location>
</feature>
<feature type="region of interest" description="Disordered" evidence="1">
    <location>
        <begin position="613"/>
        <end position="642"/>
    </location>
</feature>
<feature type="region of interest" description="Disordered" evidence="1">
    <location>
        <begin position="664"/>
        <end position="712"/>
    </location>
</feature>